<evidence type="ECO:0000313" key="2">
    <source>
        <dbReference type="EMBL" id="OCT87429.1"/>
    </source>
</evidence>
<organism evidence="2 3">
    <name type="scientific">Xenopus laevis</name>
    <name type="common">African clawed frog</name>
    <dbReference type="NCBI Taxonomy" id="8355"/>
    <lineage>
        <taxon>Eukaryota</taxon>
        <taxon>Metazoa</taxon>
        <taxon>Chordata</taxon>
        <taxon>Craniata</taxon>
        <taxon>Vertebrata</taxon>
        <taxon>Euteleostomi</taxon>
        <taxon>Amphibia</taxon>
        <taxon>Batrachia</taxon>
        <taxon>Anura</taxon>
        <taxon>Pipoidea</taxon>
        <taxon>Pipidae</taxon>
        <taxon>Xenopodinae</taxon>
        <taxon>Xenopus</taxon>
        <taxon>Xenopus</taxon>
    </lineage>
</organism>
<evidence type="ECO:0000313" key="3">
    <source>
        <dbReference type="Proteomes" id="UP000694892"/>
    </source>
</evidence>
<protein>
    <submittedName>
        <fullName evidence="2">Uncharacterized protein</fullName>
    </submittedName>
</protein>
<feature type="transmembrane region" description="Helical" evidence="1">
    <location>
        <begin position="103"/>
        <end position="122"/>
    </location>
</feature>
<dbReference type="AlphaFoldDB" id="A0A974D8D3"/>
<evidence type="ECO:0000256" key="1">
    <source>
        <dbReference type="SAM" id="Phobius"/>
    </source>
</evidence>
<name>A0A974D8D3_XENLA</name>
<keyword evidence="1" id="KW-0472">Membrane</keyword>
<dbReference type="EMBL" id="CM004471">
    <property type="protein sequence ID" value="OCT87429.1"/>
    <property type="molecule type" value="Genomic_DNA"/>
</dbReference>
<proteinExistence type="predicted"/>
<keyword evidence="1" id="KW-0812">Transmembrane</keyword>
<keyword evidence="1" id="KW-1133">Transmembrane helix</keyword>
<sequence length="126" mass="13969">MIKGSAPSQISRQKINGTLYRCSGRSLCQFICGSATFWGHARFTLLHLLCVLDFFLHSGDFSLTGEKPVKLVLFCCFIYLGIDFTVAWALTSHLTTPGSYIQRSNVMASNLYLVCSSLAIYLKSPC</sequence>
<reference evidence="3" key="1">
    <citation type="journal article" date="2016" name="Nature">
        <title>Genome evolution in the allotetraploid frog Xenopus laevis.</title>
        <authorList>
            <person name="Session A.M."/>
            <person name="Uno Y."/>
            <person name="Kwon T."/>
            <person name="Chapman J.A."/>
            <person name="Toyoda A."/>
            <person name="Takahashi S."/>
            <person name="Fukui A."/>
            <person name="Hikosaka A."/>
            <person name="Suzuki A."/>
            <person name="Kondo M."/>
            <person name="van Heeringen S.J."/>
            <person name="Quigley I."/>
            <person name="Heinz S."/>
            <person name="Ogino H."/>
            <person name="Ochi H."/>
            <person name="Hellsten U."/>
            <person name="Lyons J.B."/>
            <person name="Simakov O."/>
            <person name="Putnam N."/>
            <person name="Stites J."/>
            <person name="Kuroki Y."/>
            <person name="Tanaka T."/>
            <person name="Michiue T."/>
            <person name="Watanabe M."/>
            <person name="Bogdanovic O."/>
            <person name="Lister R."/>
            <person name="Georgiou G."/>
            <person name="Paranjpe S.S."/>
            <person name="van Kruijsbergen I."/>
            <person name="Shu S."/>
            <person name="Carlson J."/>
            <person name="Kinoshita T."/>
            <person name="Ohta Y."/>
            <person name="Mawaribuchi S."/>
            <person name="Jenkins J."/>
            <person name="Grimwood J."/>
            <person name="Schmutz J."/>
            <person name="Mitros T."/>
            <person name="Mozaffari S.V."/>
            <person name="Suzuki Y."/>
            <person name="Haramoto Y."/>
            <person name="Yamamoto T.S."/>
            <person name="Takagi C."/>
            <person name="Heald R."/>
            <person name="Miller K."/>
            <person name="Haudenschild C."/>
            <person name="Kitzman J."/>
            <person name="Nakayama T."/>
            <person name="Izutsu Y."/>
            <person name="Robert J."/>
            <person name="Fortriede J."/>
            <person name="Burns K."/>
            <person name="Lotay V."/>
            <person name="Karimi K."/>
            <person name="Yasuoka Y."/>
            <person name="Dichmann D.S."/>
            <person name="Flajnik M.F."/>
            <person name="Houston D.W."/>
            <person name="Shendure J."/>
            <person name="DuPasquier L."/>
            <person name="Vize P.D."/>
            <person name="Zorn A.M."/>
            <person name="Ito M."/>
            <person name="Marcotte E.M."/>
            <person name="Wallingford J.B."/>
            <person name="Ito Y."/>
            <person name="Asashima M."/>
            <person name="Ueno N."/>
            <person name="Matsuda Y."/>
            <person name="Veenstra G.J."/>
            <person name="Fujiyama A."/>
            <person name="Harland R.M."/>
            <person name="Taira M."/>
            <person name="Rokhsar D.S."/>
        </authorList>
    </citation>
    <scope>NUCLEOTIDE SEQUENCE [LARGE SCALE GENOMIC DNA]</scope>
    <source>
        <strain evidence="3">J</strain>
    </source>
</reference>
<accession>A0A974D8D3</accession>
<feature type="transmembrane region" description="Helical" evidence="1">
    <location>
        <begin position="71"/>
        <end position="91"/>
    </location>
</feature>
<gene>
    <name evidence="2" type="ORF">XELAEV_18021124mg</name>
</gene>
<dbReference type="Proteomes" id="UP000694892">
    <property type="component" value="Chromosome 3S"/>
</dbReference>